<gene>
    <name evidence="2" type="ORF">SAMN04488505_1043</name>
</gene>
<dbReference type="Pfam" id="PF01494">
    <property type="entry name" value="FAD_binding_3"/>
    <property type="match status" value="1"/>
</dbReference>
<name>A0A1H7X9W7_9BACT</name>
<evidence type="ECO:0000259" key="1">
    <source>
        <dbReference type="Pfam" id="PF01494"/>
    </source>
</evidence>
<evidence type="ECO:0000313" key="3">
    <source>
        <dbReference type="Proteomes" id="UP000198984"/>
    </source>
</evidence>
<protein>
    <submittedName>
        <fullName evidence="2">2-polyprenyl-6-methoxyphenol hydroxylase</fullName>
    </submittedName>
</protein>
<feature type="domain" description="FAD-binding" evidence="1">
    <location>
        <begin position="8"/>
        <end position="320"/>
    </location>
</feature>
<dbReference type="Gene3D" id="3.30.9.10">
    <property type="entry name" value="D-Amino Acid Oxidase, subunit A, domain 2"/>
    <property type="match status" value="1"/>
</dbReference>
<dbReference type="Proteomes" id="UP000198984">
    <property type="component" value="Unassembled WGS sequence"/>
</dbReference>
<dbReference type="PANTHER" id="PTHR46865">
    <property type="entry name" value="OXIDOREDUCTASE-RELATED"/>
    <property type="match status" value="1"/>
</dbReference>
<dbReference type="RefSeq" id="WP_089914282.1">
    <property type="nucleotide sequence ID" value="NZ_FOBB01000004.1"/>
</dbReference>
<dbReference type="OrthoDB" id="9766816at2"/>
<proteinExistence type="predicted"/>
<dbReference type="GO" id="GO:0071949">
    <property type="term" value="F:FAD binding"/>
    <property type="evidence" value="ECO:0007669"/>
    <property type="project" value="InterPro"/>
</dbReference>
<dbReference type="PANTHER" id="PTHR46865:SF2">
    <property type="entry name" value="MONOOXYGENASE"/>
    <property type="match status" value="1"/>
</dbReference>
<dbReference type="STRING" id="573321.SAMN04488505_1043"/>
<reference evidence="2 3" key="1">
    <citation type="submission" date="2016-10" db="EMBL/GenBank/DDBJ databases">
        <authorList>
            <person name="de Groot N.N."/>
        </authorList>
    </citation>
    <scope>NUCLEOTIDE SEQUENCE [LARGE SCALE GENOMIC DNA]</scope>
    <source>
        <strain evidence="2 3">DSM 21039</strain>
    </source>
</reference>
<dbReference type="EMBL" id="FOBB01000004">
    <property type="protein sequence ID" value="SEM30465.1"/>
    <property type="molecule type" value="Genomic_DNA"/>
</dbReference>
<dbReference type="SUPFAM" id="SSF51905">
    <property type="entry name" value="FAD/NAD(P)-binding domain"/>
    <property type="match status" value="1"/>
</dbReference>
<sequence length="376" mass="42212">MEPLKEKKVLVSGASFAGLSTAYWMNKLGYKVTVVEIANGLKMGGTPVNVEGNTVNIVKRIGLFEQIRSNRLAMEMLEFKNADDVTEGTMTLKKSGEELPDDAYEIERNTLLNMLFDTVKDDVTFIFNNSITALNETKDHIEATFKDGSQQAFDLVFGCDGIHSAIRKIWFGHEAEYSHFLGQYFSITIVNKLLIKENTTQFYNVPDKAVMLNAYNNKTDIIFCFRSAKEISYDYRDEEQQRKIILEQFAGQGWRTPALLEEVKRSKTFYFDKLCQIKMPSWTKGRVALVGDAGYCASPAAGKGGSLAIDGAAALADAFHKHNGNFELSFLEYNQNFRPFIEEVQAKVVSVGLDILVPGTEEAIRKRNTEGFGPDF</sequence>
<dbReference type="AlphaFoldDB" id="A0A1H7X9W7"/>
<organism evidence="2 3">
    <name type="scientific">Chitinophaga rupis</name>
    <dbReference type="NCBI Taxonomy" id="573321"/>
    <lineage>
        <taxon>Bacteria</taxon>
        <taxon>Pseudomonadati</taxon>
        <taxon>Bacteroidota</taxon>
        <taxon>Chitinophagia</taxon>
        <taxon>Chitinophagales</taxon>
        <taxon>Chitinophagaceae</taxon>
        <taxon>Chitinophaga</taxon>
    </lineage>
</organism>
<accession>A0A1H7X9W7</accession>
<dbReference type="PRINTS" id="PR00420">
    <property type="entry name" value="RNGMNOXGNASE"/>
</dbReference>
<keyword evidence="3" id="KW-1185">Reference proteome</keyword>
<dbReference type="Gene3D" id="3.50.50.60">
    <property type="entry name" value="FAD/NAD(P)-binding domain"/>
    <property type="match status" value="1"/>
</dbReference>
<dbReference type="InterPro" id="IPR002938">
    <property type="entry name" value="FAD-bd"/>
</dbReference>
<evidence type="ECO:0000313" key="2">
    <source>
        <dbReference type="EMBL" id="SEM30465.1"/>
    </source>
</evidence>
<dbReference type="InterPro" id="IPR036188">
    <property type="entry name" value="FAD/NAD-bd_sf"/>
</dbReference>
<dbReference type="InterPro" id="IPR051704">
    <property type="entry name" value="FAD_aromatic-hydroxylase"/>
</dbReference>